<organism evidence="4 5">
    <name type="scientific">Sphagnum troendelagicum</name>
    <dbReference type="NCBI Taxonomy" id="128251"/>
    <lineage>
        <taxon>Eukaryota</taxon>
        <taxon>Viridiplantae</taxon>
        <taxon>Streptophyta</taxon>
        <taxon>Embryophyta</taxon>
        <taxon>Bryophyta</taxon>
        <taxon>Sphagnophytina</taxon>
        <taxon>Sphagnopsida</taxon>
        <taxon>Sphagnales</taxon>
        <taxon>Sphagnaceae</taxon>
        <taxon>Sphagnum</taxon>
    </lineage>
</organism>
<feature type="region of interest" description="Disordered" evidence="1">
    <location>
        <begin position="329"/>
        <end position="422"/>
    </location>
</feature>
<keyword evidence="2" id="KW-0472">Membrane</keyword>
<dbReference type="Proteomes" id="UP001497512">
    <property type="component" value="Chromosome 5"/>
</dbReference>
<sequence length="1033" mass="111923">MREEEVAAGGIMMRYTSHSVKQDLAKLDNKDVENRNTALCSLKQHVVQLDAITLSRFLNQIAESRETGAARTYAISLYEDVARVHGTNVVPHIPQVINALARSLLASGSSPQMHQTCAKVTAALSRYTIDSTTSTEDAEEILRELSQPLANLVSGKLEPVAGGAAACLQALVETDNWKRASSDLVHEICQRTIAALNEKSTRTVAHMHLIRSLASVNADILSIYGTSLLRAGAEILMLGSSPWQQRMSAAKLLQDVLTILDKETLTSELPFTMQGLESCRLDKTPHVRSAVTEALNTARLLACGDERRTSIGTAASPVLKTPEQARSLRKFGNHPLSPVSKRVASPVYQESRPPLPFSPLSTSKTDSSHVVTRGSFPKSSPGRGARRAPLFPARDQIQQSHGSSSSPASPSSSTTDEGDSEALALDAKENLPSRRSLVNRVASPQYDLGLPGHGLAVRRKNRRSHLPPTPGVNSRSQPSSPLSRSMSKSQGRIEASQLVNSGKPAAGLPVAESTRDCPLPEDAFMSPMDVSFSTSHRADEHAAGEQHSNSTALSFGNEVEVSLPRLRVGNTGVESSESAVQSKYIISCDGADCKTPNPQFPQNQSCLDAASIDTEKNCFQISQSNDNGNEVVENDAFSRESDLKIATTFLNGTSITSALVEGGSPKQTVLSLQAHPYNSLSHLNSEADPEAASALKPEMLLTLKDQLPFTTQKLSNVLQPDLQSLDSDVTSSTPDPDVKSCRNVLGESSSLTQAGLEMDFETSSDAGWSVRENPLASDESFHSGESSEEDPDRKFRGLCKATSFPSKVASADRNIYKTSVTLHRKAWSVDGGLLHEGAQNRGVHFRNRDDIGTWRMSPKSIRSVRSFSGVGVSDEICSATGAEPKKLFLEFEAAERPATEARALEDEDRIGGSTSQTKLSSFGTKDESMITQQCCSCNKIVIKAPVTRESPDNDETRDQLPETSPPEEKAKGWWDHRLGHYFVSRFIKKNWTKVRWYGEMVFVGSLCIIVALPLAMIVTKALSTPQDLSLVPT</sequence>
<keyword evidence="2" id="KW-1133">Transmembrane helix</keyword>
<evidence type="ECO:0000256" key="1">
    <source>
        <dbReference type="SAM" id="MobiDB-lite"/>
    </source>
</evidence>
<feature type="compositionally biased region" description="Basic and acidic residues" evidence="1">
    <location>
        <begin position="949"/>
        <end position="969"/>
    </location>
</feature>
<feature type="compositionally biased region" description="Polar residues" evidence="1">
    <location>
        <begin position="359"/>
        <end position="370"/>
    </location>
</feature>
<dbReference type="PANTHER" id="PTHR31355">
    <property type="entry name" value="MICROTUBULE-ASSOCIATED PROTEIN TORTIFOLIA1"/>
    <property type="match status" value="1"/>
</dbReference>
<feature type="region of interest" description="Disordered" evidence="1">
    <location>
        <begin position="948"/>
        <end position="969"/>
    </location>
</feature>
<proteinExistence type="predicted"/>
<name>A0ABP0UMP8_9BRYO</name>
<dbReference type="InterPro" id="IPR011989">
    <property type="entry name" value="ARM-like"/>
</dbReference>
<dbReference type="InterPro" id="IPR033337">
    <property type="entry name" value="TORTIFOLIA1/SINE1-2"/>
</dbReference>
<reference evidence="4" key="1">
    <citation type="submission" date="2024-02" db="EMBL/GenBank/DDBJ databases">
        <authorList>
            <consortium name="ELIXIR-Norway"/>
            <consortium name="Elixir Norway"/>
        </authorList>
    </citation>
    <scope>NUCLEOTIDE SEQUENCE</scope>
</reference>
<evidence type="ECO:0000313" key="5">
    <source>
        <dbReference type="Proteomes" id="UP001497512"/>
    </source>
</evidence>
<evidence type="ECO:0000313" key="4">
    <source>
        <dbReference type="EMBL" id="CAK9225666.1"/>
    </source>
</evidence>
<dbReference type="InterPro" id="IPR057600">
    <property type="entry name" value="TORTIFOLIA1/SINE1-2_N"/>
</dbReference>
<evidence type="ECO:0000259" key="3">
    <source>
        <dbReference type="Pfam" id="PF24714"/>
    </source>
</evidence>
<feature type="transmembrane region" description="Helical" evidence="2">
    <location>
        <begin position="996"/>
        <end position="1018"/>
    </location>
</feature>
<dbReference type="InterPro" id="IPR016024">
    <property type="entry name" value="ARM-type_fold"/>
</dbReference>
<evidence type="ECO:0000256" key="2">
    <source>
        <dbReference type="SAM" id="Phobius"/>
    </source>
</evidence>
<dbReference type="Gene3D" id="1.25.10.10">
    <property type="entry name" value="Leucine-rich Repeat Variant"/>
    <property type="match status" value="1"/>
</dbReference>
<feature type="domain" description="TORTIFOLIA1/SINE1-2 N-terminal" evidence="3">
    <location>
        <begin position="19"/>
        <end position="297"/>
    </location>
</feature>
<feature type="compositionally biased region" description="Low complexity" evidence="1">
    <location>
        <begin position="474"/>
        <end position="490"/>
    </location>
</feature>
<feature type="region of interest" description="Disordered" evidence="1">
    <location>
        <begin position="774"/>
        <end position="794"/>
    </location>
</feature>
<keyword evidence="2" id="KW-0812">Transmembrane</keyword>
<accession>A0ABP0UMP8</accession>
<gene>
    <name evidence="4" type="ORF">CSSPTR1EN2_LOCUS17780</name>
</gene>
<dbReference type="EMBL" id="OZ019897">
    <property type="protein sequence ID" value="CAK9225666.1"/>
    <property type="molecule type" value="Genomic_DNA"/>
</dbReference>
<keyword evidence="5" id="KW-1185">Reference proteome</keyword>
<feature type="compositionally biased region" description="Low complexity" evidence="1">
    <location>
        <begin position="403"/>
        <end position="413"/>
    </location>
</feature>
<dbReference type="Pfam" id="PF24714">
    <property type="entry name" value="TOR1L1_N"/>
    <property type="match status" value="1"/>
</dbReference>
<feature type="region of interest" description="Disordered" evidence="1">
    <location>
        <begin position="462"/>
        <end position="525"/>
    </location>
</feature>
<dbReference type="SUPFAM" id="SSF48371">
    <property type="entry name" value="ARM repeat"/>
    <property type="match status" value="1"/>
</dbReference>
<feature type="region of interest" description="Disordered" evidence="1">
    <location>
        <begin position="724"/>
        <end position="744"/>
    </location>
</feature>
<dbReference type="PANTHER" id="PTHR31355:SF4">
    <property type="entry name" value="TOG DOMAIN-CONTAINING PROTEIN"/>
    <property type="match status" value="1"/>
</dbReference>
<protein>
    <recommendedName>
        <fullName evidence="3">TORTIFOLIA1/SINE1-2 N-terminal domain-containing protein</fullName>
    </recommendedName>
</protein>
<feature type="compositionally biased region" description="Low complexity" evidence="1">
    <location>
        <begin position="724"/>
        <end position="735"/>
    </location>
</feature>